<feature type="compositionally biased region" description="Low complexity" evidence="4">
    <location>
        <begin position="170"/>
        <end position="189"/>
    </location>
</feature>
<dbReference type="InterPro" id="IPR019775">
    <property type="entry name" value="WD40_repeat_CS"/>
</dbReference>
<evidence type="ECO:0000256" key="1">
    <source>
        <dbReference type="ARBA" id="ARBA00022574"/>
    </source>
</evidence>
<dbReference type="InterPro" id="IPR001680">
    <property type="entry name" value="WD40_rpt"/>
</dbReference>
<gene>
    <name evidence="5" type="ORF">J0S82_019202</name>
</gene>
<name>A0A8J6ADY2_GALPY</name>
<feature type="non-terminal residue" evidence="5">
    <location>
        <position position="1806"/>
    </location>
</feature>
<dbReference type="PROSITE" id="PS50294">
    <property type="entry name" value="WD_REPEATS_REGION"/>
    <property type="match status" value="1"/>
</dbReference>
<keyword evidence="1 3" id="KW-0853">WD repeat</keyword>
<proteinExistence type="predicted"/>
<keyword evidence="2" id="KW-0677">Repeat</keyword>
<dbReference type="SUPFAM" id="SSF63829">
    <property type="entry name" value="Calcium-dependent phosphotriesterase"/>
    <property type="match status" value="1"/>
</dbReference>
<organism evidence="5 6">
    <name type="scientific">Galemys pyrenaicus</name>
    <name type="common">Iberian desman</name>
    <name type="synonym">Pyrenean desman</name>
    <dbReference type="NCBI Taxonomy" id="202257"/>
    <lineage>
        <taxon>Eukaryota</taxon>
        <taxon>Metazoa</taxon>
        <taxon>Chordata</taxon>
        <taxon>Craniata</taxon>
        <taxon>Vertebrata</taxon>
        <taxon>Euteleostomi</taxon>
        <taxon>Mammalia</taxon>
        <taxon>Eutheria</taxon>
        <taxon>Laurasiatheria</taxon>
        <taxon>Eulipotyphla</taxon>
        <taxon>Talpidae</taxon>
        <taxon>Galemys</taxon>
    </lineage>
</organism>
<feature type="region of interest" description="Disordered" evidence="4">
    <location>
        <begin position="80"/>
        <end position="102"/>
    </location>
</feature>
<feature type="region of interest" description="Disordered" evidence="4">
    <location>
        <begin position="170"/>
        <end position="193"/>
    </location>
</feature>
<dbReference type="PROSITE" id="PS50082">
    <property type="entry name" value="WD_REPEATS_2"/>
    <property type="match status" value="2"/>
</dbReference>
<evidence type="ECO:0000256" key="2">
    <source>
        <dbReference type="ARBA" id="ARBA00022737"/>
    </source>
</evidence>
<dbReference type="PANTHER" id="PTHR45532">
    <property type="entry name" value="WD REPEAT-CONTAINING PROTEIN 97"/>
    <property type="match status" value="1"/>
</dbReference>
<sequence length="1806" mass="197631">SVTYAEPALALRRSAVRGAGRWARGGAGGAGPAPGPSKMEREEVAAHPPLVTYDSLAQELDLYDADGCDILDPGVLQEKNGEQAERHRPPSGPLGPCCPPPPPPPPPPAAYVTVPAAPAGMFAKPLLGVFTRSPRWQRKSLQRRARILWMLLRVGLRSYVEKVRVRPASAPLPSPRAAARRAPGQACRPSPAPLTGWLQEKREELKARRLTHGLEPLRCLRVAAGLRAVAQDPAGQRFVVLDGAGGLHLHRADGWLLGKLTAPVALTGLAAVGAPLSAVSRFVGWGPVGLAMLRPDLSLLWLSPPGMGRVAGLEPTCCLPVPYLGLLVGAEAGGTLALWKFRAGGRRLVPCGSPLQPPPSPPGTLARLALGPPPPHPAAHCLMAYGSSVFTFDLHNWALTDVQRDLHKTAISDLVYCGEAKAVVTASRDSTVKVWEADWQIRMVFVGHTDFRLQQAKGRPAPRSWHQTRPPAGPVTSLAALPLSGLLLSASQDGTLRTWDLQAAAQVGEVALSYWGHDGPSGLVSSLLAPAAPGWPLMSLRASSVELWLLSELYSPLAQLSAPVLHLQVAPPLPMPLHLPLPTRLVCACADGSVYLMSAATGRTVSTLLLEPEDRAAAVAYCLPREALWLLTGAGHLLCANTARCPMRVLHRVRAPPPPAPRPCCLHLYSHLRDADSALASWEMARQQRSELRFRDATRPWKDKNRWVPEAPRGGLAGDGHQRALSRSYLPVLGHTDGTLSVLGWRSLKPVFHVEAHGPGPINAIASTWNSIVSSGGDLTVKVWRVFPYAEESLSLLCTFASCHPATALCALGKRITVAFENPDSATYGVVQFSPGKRPRYDHRPQDDPTDHITGLCCCPALKLYASSSLDCTVRIWTAENRLLRLLQLNGAPQALTFCNNTGDLVLAIGSRLCLVSHRLYLPTTYLVKKLHKEVPEVVDDPPLPLTGHESLPITQLQRLTHLHKAASLREELTDPTLPQDLKDLIFRDQDLQQLRRSLLAPQARRPPSGEQSQEAFENYLSLIYGPSLLVGKGTPSPSPAPPFPGPLTPGGLSLPPLQGIHAGWEPHQGSSVALVGEARTWDTYPLSRAVPSLGRAGLCLEEQTVPTARCPQDSGTLCRLLAHHPHVLQPSPPAYQAVHSQASQLLASSSLSSCLGLSLDLQLLEEQHRGRMPVAPEPPATQLQHRVPLLPERRPQEQLSRLPGFFPATLGTCESAQPPIRFPSYVPNSVVLRQMWLQGDLSGLGALAQLAGIQESKAKAGARKSGSEDSLWLPWHRRHTRKWPQKPVLGDEELAWEERHPFWSSGSESSPSQLSDLLESMERETPDKAVADTSFPSGHLLWEDRYGHLPRFLHFFVIQNWFKKLFPTFTLEMYPEGATMGGLASLFLDLLEGAPWAERVYILWALMRLLPALSQELCSRLQALLMHLLNLDQPPSLQDPTQRQFVILALQLLLACSLDSGEVVLELMTYFLCSPPSSRFELKKLLDGLGLKDPQGFLFKEMMSWAQARDIRSKAMLRMCCSQKLEDMMQHLKVQVEMLPPSAAKLSDMLPRVSQPLALPPPPTETPSQMSVAAGTPMHIPVTPSIHSGAPSNIWASPTEDSAGEPHLAIPKPQAQLRLPALRPWPTRHRLSEILLPFSSLPEVLPRASAPAVLPEAPLPLERTEWSQAQWVDLSAIDALNLFCEQQRSRLWASQQEEPEGLSLLSDRGLRFLQKPKAVLPQPPQRRLSPVLRETVLSPPGQRLSQDSWRADHPIRMLKLPLPRVELRPFPPGWPRPARPRPPLPLQPTLQRYFLPENATPDHYR</sequence>
<evidence type="ECO:0000256" key="3">
    <source>
        <dbReference type="PROSITE-ProRule" id="PRU00221"/>
    </source>
</evidence>
<reference evidence="5" key="1">
    <citation type="journal article" date="2021" name="Evol. Appl.">
        <title>The genome of the Pyrenean desman and the effects of bottlenecks and inbreeding on the genomic landscape of an endangered species.</title>
        <authorList>
            <person name="Escoda L."/>
            <person name="Castresana J."/>
        </authorList>
    </citation>
    <scope>NUCLEOTIDE SEQUENCE</scope>
    <source>
        <strain evidence="5">IBE-C5619</strain>
    </source>
</reference>
<feature type="compositionally biased region" description="Pro residues" evidence="4">
    <location>
        <begin position="1770"/>
        <end position="1787"/>
    </location>
</feature>
<dbReference type="PRINTS" id="PR00320">
    <property type="entry name" value="GPROTEINBRPT"/>
</dbReference>
<dbReference type="OrthoDB" id="6262491at2759"/>
<evidence type="ECO:0000256" key="4">
    <source>
        <dbReference type="SAM" id="MobiDB-lite"/>
    </source>
</evidence>
<feature type="compositionally biased region" description="Gly residues" evidence="4">
    <location>
        <begin position="23"/>
        <end position="32"/>
    </location>
</feature>
<comment type="caution">
    <text evidence="5">The sequence shown here is derived from an EMBL/GenBank/DDBJ whole genome shotgun (WGS) entry which is preliminary data.</text>
</comment>
<keyword evidence="6" id="KW-1185">Reference proteome</keyword>
<dbReference type="Proteomes" id="UP000700334">
    <property type="component" value="Unassembled WGS sequence"/>
</dbReference>
<evidence type="ECO:0000313" key="6">
    <source>
        <dbReference type="Proteomes" id="UP000700334"/>
    </source>
</evidence>
<dbReference type="InterPro" id="IPR015943">
    <property type="entry name" value="WD40/YVTN_repeat-like_dom_sf"/>
</dbReference>
<dbReference type="Gene3D" id="2.130.10.10">
    <property type="entry name" value="YVTN repeat-like/Quinoprotein amine dehydrogenase"/>
    <property type="match status" value="2"/>
</dbReference>
<dbReference type="SMART" id="SM00320">
    <property type="entry name" value="WD40"/>
    <property type="match status" value="4"/>
</dbReference>
<protein>
    <submittedName>
        <fullName evidence="5">WD repeat-containing protein 97</fullName>
    </submittedName>
</protein>
<dbReference type="SUPFAM" id="SSF50978">
    <property type="entry name" value="WD40 repeat-like"/>
    <property type="match status" value="1"/>
</dbReference>
<feature type="compositionally biased region" description="Pro residues" evidence="4">
    <location>
        <begin position="90"/>
        <end position="102"/>
    </location>
</feature>
<dbReference type="PANTHER" id="PTHR45532:SF1">
    <property type="entry name" value="WD REPEAT-CONTAINING PROTEIN 97"/>
    <property type="match status" value="1"/>
</dbReference>
<accession>A0A8J6ADY2</accession>
<feature type="region of interest" description="Disordered" evidence="4">
    <location>
        <begin position="1033"/>
        <end position="1062"/>
    </location>
</feature>
<dbReference type="PROSITE" id="PS00678">
    <property type="entry name" value="WD_REPEATS_1"/>
    <property type="match status" value="1"/>
</dbReference>
<evidence type="ECO:0000313" key="5">
    <source>
        <dbReference type="EMBL" id="KAG8515425.1"/>
    </source>
</evidence>
<feature type="repeat" description="WD" evidence="3">
    <location>
        <begin position="468"/>
        <end position="509"/>
    </location>
</feature>
<feature type="region of interest" description="Disordered" evidence="4">
    <location>
        <begin position="17"/>
        <end position="41"/>
    </location>
</feature>
<feature type="compositionally biased region" description="Pro residues" evidence="4">
    <location>
        <begin position="1037"/>
        <end position="1048"/>
    </location>
</feature>
<dbReference type="InterPro" id="IPR036322">
    <property type="entry name" value="WD40_repeat_dom_sf"/>
</dbReference>
<feature type="region of interest" description="Disordered" evidence="4">
    <location>
        <begin position="1770"/>
        <end position="1806"/>
    </location>
</feature>
<dbReference type="Pfam" id="PF00400">
    <property type="entry name" value="WD40"/>
    <property type="match status" value="3"/>
</dbReference>
<feature type="repeat" description="WD" evidence="3">
    <location>
        <begin position="404"/>
        <end position="436"/>
    </location>
</feature>
<dbReference type="EMBL" id="JAGFMF010011709">
    <property type="protein sequence ID" value="KAG8515425.1"/>
    <property type="molecule type" value="Genomic_DNA"/>
</dbReference>
<dbReference type="InterPro" id="IPR020472">
    <property type="entry name" value="WD40_PAC1"/>
</dbReference>